<dbReference type="Proteomes" id="UP000812961">
    <property type="component" value="Unassembled WGS sequence"/>
</dbReference>
<accession>A0ABS7GIJ6</accession>
<keyword evidence="1" id="KW-0812">Transmembrane</keyword>
<gene>
    <name evidence="2" type="ORF">K1Y79_24490</name>
</gene>
<keyword evidence="1" id="KW-0472">Membrane</keyword>
<evidence type="ECO:0000256" key="1">
    <source>
        <dbReference type="SAM" id="Phobius"/>
    </source>
</evidence>
<sequence>MQDILKAVNIQADGSADCNEAVMLSKNGSLLGAIGMIIINSFSMAQILLTVIRMAVIILGKPNGDAATWYFVSS</sequence>
<feature type="transmembrane region" description="Helical" evidence="1">
    <location>
        <begin position="30"/>
        <end position="52"/>
    </location>
</feature>
<keyword evidence="1" id="KW-1133">Transmembrane helix</keyword>
<name>A0ABS7GIJ6_9BACT</name>
<dbReference type="RefSeq" id="WP_220252850.1">
    <property type="nucleotide sequence ID" value="NZ_JAICCF010000005.1"/>
</dbReference>
<evidence type="ECO:0000313" key="2">
    <source>
        <dbReference type="EMBL" id="MBW8687518.1"/>
    </source>
</evidence>
<proteinExistence type="predicted"/>
<protein>
    <submittedName>
        <fullName evidence="2">Uncharacterized protein</fullName>
    </submittedName>
</protein>
<reference evidence="2 3" key="1">
    <citation type="submission" date="2021-08" db="EMBL/GenBank/DDBJ databases">
        <title>The genome sequence of Chitinophaga sp. B61.</title>
        <authorList>
            <person name="Zhang X."/>
        </authorList>
    </citation>
    <scope>NUCLEOTIDE SEQUENCE [LARGE SCALE GENOMIC DNA]</scope>
    <source>
        <strain evidence="2 3">B61</strain>
    </source>
</reference>
<keyword evidence="3" id="KW-1185">Reference proteome</keyword>
<dbReference type="EMBL" id="JAICCF010000005">
    <property type="protein sequence ID" value="MBW8687518.1"/>
    <property type="molecule type" value="Genomic_DNA"/>
</dbReference>
<evidence type="ECO:0000313" key="3">
    <source>
        <dbReference type="Proteomes" id="UP000812961"/>
    </source>
</evidence>
<comment type="caution">
    <text evidence="2">The sequence shown here is derived from an EMBL/GenBank/DDBJ whole genome shotgun (WGS) entry which is preliminary data.</text>
</comment>
<organism evidence="2 3">
    <name type="scientific">Chitinophaga rhizophila</name>
    <dbReference type="NCBI Taxonomy" id="2866212"/>
    <lineage>
        <taxon>Bacteria</taxon>
        <taxon>Pseudomonadati</taxon>
        <taxon>Bacteroidota</taxon>
        <taxon>Chitinophagia</taxon>
        <taxon>Chitinophagales</taxon>
        <taxon>Chitinophagaceae</taxon>
        <taxon>Chitinophaga</taxon>
    </lineage>
</organism>